<dbReference type="PANTHER" id="PTHR33116">
    <property type="entry name" value="REVERSE TRANSCRIPTASE ZINC-BINDING DOMAIN-CONTAINING PROTEIN-RELATED-RELATED"/>
    <property type="match status" value="1"/>
</dbReference>
<dbReference type="InterPro" id="IPR026960">
    <property type="entry name" value="RVT-Znf"/>
</dbReference>
<keyword evidence="3" id="KW-1185">Reference proteome</keyword>
<dbReference type="PANTHER" id="PTHR33116:SF84">
    <property type="entry name" value="RNA-DIRECTED DNA POLYMERASE"/>
    <property type="match status" value="1"/>
</dbReference>
<name>A0ABQ4YZJ2_9ASTR</name>
<dbReference type="Proteomes" id="UP001151760">
    <property type="component" value="Unassembled WGS sequence"/>
</dbReference>
<accession>A0ABQ4YZJ2</accession>
<keyword evidence="2" id="KW-0695">RNA-directed DNA polymerase</keyword>
<keyword evidence="2" id="KW-0808">Transferase</keyword>
<organism evidence="2 3">
    <name type="scientific">Tanacetum coccineum</name>
    <dbReference type="NCBI Taxonomy" id="301880"/>
    <lineage>
        <taxon>Eukaryota</taxon>
        <taxon>Viridiplantae</taxon>
        <taxon>Streptophyta</taxon>
        <taxon>Embryophyta</taxon>
        <taxon>Tracheophyta</taxon>
        <taxon>Spermatophyta</taxon>
        <taxon>Magnoliopsida</taxon>
        <taxon>eudicotyledons</taxon>
        <taxon>Gunneridae</taxon>
        <taxon>Pentapetalae</taxon>
        <taxon>asterids</taxon>
        <taxon>campanulids</taxon>
        <taxon>Asterales</taxon>
        <taxon>Asteraceae</taxon>
        <taxon>Asteroideae</taxon>
        <taxon>Anthemideae</taxon>
        <taxon>Anthemidinae</taxon>
        <taxon>Tanacetum</taxon>
    </lineage>
</organism>
<evidence type="ECO:0000313" key="2">
    <source>
        <dbReference type="EMBL" id="GJS82396.1"/>
    </source>
</evidence>
<comment type="caution">
    <text evidence="2">The sequence shown here is derived from an EMBL/GenBank/DDBJ whole genome shotgun (WGS) entry which is preliminary data.</text>
</comment>
<feature type="domain" description="Reverse transcriptase zinc-binding" evidence="1">
    <location>
        <begin position="176"/>
        <end position="259"/>
    </location>
</feature>
<evidence type="ECO:0000259" key="1">
    <source>
        <dbReference type="Pfam" id="PF13966"/>
    </source>
</evidence>
<dbReference type="EMBL" id="BQNB010010821">
    <property type="protein sequence ID" value="GJS82396.1"/>
    <property type="molecule type" value="Genomic_DNA"/>
</dbReference>
<gene>
    <name evidence="2" type="ORF">Tco_0748937</name>
</gene>
<reference evidence="2" key="2">
    <citation type="submission" date="2022-01" db="EMBL/GenBank/DDBJ databases">
        <authorList>
            <person name="Yamashiro T."/>
            <person name="Shiraishi A."/>
            <person name="Satake H."/>
            <person name="Nakayama K."/>
        </authorList>
    </citation>
    <scope>NUCLEOTIDE SEQUENCE</scope>
</reference>
<sequence length="345" mass="40747">MQSYWASVVKIPKVVTKEIDGILKKFLWSYSGMSNGKAKVAWNMVCKPKCEGGLGIRNLEEWNDVLLIVSKKESLWVKWVNLVKLKNKSFWDVQEEKSDSCTWRALLDLRNKVRPSYCGQWEDIVVADMIENGKWKWPVEWIINFQFLKYIPVLIIKENVADKVKWRCNDGKLVYFSTKNAWWDLSVHQRKVPWWKVVWFPRCNPRSAFIMWLAANERLSTQDRIMKWSPSILLCPLCNKMNDSHDHLFFKCDFSKSIWDKLKNKMNMNNIPNDWRGLIDKAAECPCNNAIRSVLRRIILATTVYYIWKERNSRIFTNDKIQAMRYQAAITKFESQEVSASRKGG</sequence>
<proteinExistence type="predicted"/>
<protein>
    <submittedName>
        <fullName evidence="2">RNA-directed DNA polymerase, eukaryota, reverse transcriptase zinc-binding domain protein</fullName>
    </submittedName>
</protein>
<dbReference type="GO" id="GO:0003964">
    <property type="term" value="F:RNA-directed DNA polymerase activity"/>
    <property type="evidence" value="ECO:0007669"/>
    <property type="project" value="UniProtKB-KW"/>
</dbReference>
<reference evidence="2" key="1">
    <citation type="journal article" date="2022" name="Int. J. Mol. Sci.">
        <title>Draft Genome of Tanacetum Coccineum: Genomic Comparison of Closely Related Tanacetum-Family Plants.</title>
        <authorList>
            <person name="Yamashiro T."/>
            <person name="Shiraishi A."/>
            <person name="Nakayama K."/>
            <person name="Satake H."/>
        </authorList>
    </citation>
    <scope>NUCLEOTIDE SEQUENCE</scope>
</reference>
<keyword evidence="2" id="KW-0548">Nucleotidyltransferase</keyword>
<dbReference type="Pfam" id="PF13966">
    <property type="entry name" value="zf-RVT"/>
    <property type="match status" value="1"/>
</dbReference>
<evidence type="ECO:0000313" key="3">
    <source>
        <dbReference type="Proteomes" id="UP001151760"/>
    </source>
</evidence>